<evidence type="ECO:0000313" key="4">
    <source>
        <dbReference type="EMBL" id="KXS16847.1"/>
    </source>
</evidence>
<dbReference type="Proteomes" id="UP000070544">
    <property type="component" value="Unassembled WGS sequence"/>
</dbReference>
<dbReference type="OrthoDB" id="71407at2759"/>
<evidence type="ECO:0000313" key="5">
    <source>
        <dbReference type="Proteomes" id="UP000070544"/>
    </source>
</evidence>
<evidence type="ECO:0000256" key="1">
    <source>
        <dbReference type="ARBA" id="ARBA00022737"/>
    </source>
</evidence>
<feature type="region of interest" description="Disordered" evidence="2">
    <location>
        <begin position="151"/>
        <end position="220"/>
    </location>
</feature>
<feature type="region of interest" description="Disordered" evidence="2">
    <location>
        <begin position="1"/>
        <end position="68"/>
    </location>
</feature>
<protein>
    <recommendedName>
        <fullName evidence="3">STI1 domain-containing protein</fullName>
    </recommendedName>
</protein>
<dbReference type="InterPro" id="IPR006636">
    <property type="entry name" value="STI1_HS-bd"/>
</dbReference>
<feature type="compositionally biased region" description="Low complexity" evidence="2">
    <location>
        <begin position="188"/>
        <end position="200"/>
    </location>
</feature>
<feature type="domain" description="STI1" evidence="3">
    <location>
        <begin position="349"/>
        <end position="389"/>
    </location>
</feature>
<sequence length="401" mass="41911">MLRAPASHKTTETKNGAAATFQRSSSGIASLNGPPPLEQVEVPIPGRKTASSRGQKPTAPVHAEDLGAIKASPVGEAGGFETSAMPGSRLNGFLAARSARKTDEKKPKATADGLESSKRKDFSGKGAAFVEHLGHSTGEIQQGLTSCVTPLSGTAKKEASKESSAFGGLKKGFFGAKSASKTPKAAQSTSKPTPSPSSTPDIPYLKPASQPTSSPLALPDLSAASTPSVLNPALLSSVESDPSLLAALENPRFVQAIGEFQKDPKAAAKKYANDPIVAEAMAKFTKLIGGRVLEMAKEAGMEGAGPSSSTGTTSTPLVHEMSSAEREFIANYRSLPSHERALVDTIRNSAEMQAILRDPKVQNVLATVQRDRRGLDIGAIRDPELVQKLRKLQEVGILSVK</sequence>
<organism evidence="4 5">
    <name type="scientific">Gonapodya prolifera (strain JEL478)</name>
    <name type="common">Monoblepharis prolifera</name>
    <dbReference type="NCBI Taxonomy" id="1344416"/>
    <lineage>
        <taxon>Eukaryota</taxon>
        <taxon>Fungi</taxon>
        <taxon>Fungi incertae sedis</taxon>
        <taxon>Chytridiomycota</taxon>
        <taxon>Chytridiomycota incertae sedis</taxon>
        <taxon>Monoblepharidomycetes</taxon>
        <taxon>Monoblepharidales</taxon>
        <taxon>Gonapodyaceae</taxon>
        <taxon>Gonapodya</taxon>
    </lineage>
</organism>
<feature type="region of interest" description="Disordered" evidence="2">
    <location>
        <begin position="94"/>
        <end position="120"/>
    </location>
</feature>
<name>A0A139AJ83_GONPJ</name>
<dbReference type="Pfam" id="PF17830">
    <property type="entry name" value="STI1-HOP_DP"/>
    <property type="match status" value="1"/>
</dbReference>
<feature type="compositionally biased region" description="Low complexity" evidence="2">
    <location>
        <begin position="163"/>
        <end position="179"/>
    </location>
</feature>
<evidence type="ECO:0000256" key="2">
    <source>
        <dbReference type="SAM" id="MobiDB-lite"/>
    </source>
</evidence>
<proteinExistence type="predicted"/>
<feature type="compositionally biased region" description="Basic and acidic residues" evidence="2">
    <location>
        <begin position="100"/>
        <end position="120"/>
    </location>
</feature>
<accession>A0A139AJ83</accession>
<dbReference type="AlphaFoldDB" id="A0A139AJ83"/>
<dbReference type="EMBL" id="KQ965750">
    <property type="protein sequence ID" value="KXS16847.1"/>
    <property type="molecule type" value="Genomic_DNA"/>
</dbReference>
<reference evidence="4 5" key="1">
    <citation type="journal article" date="2015" name="Genome Biol. Evol.">
        <title>Phylogenomic analyses indicate that early fungi evolved digesting cell walls of algal ancestors of land plants.</title>
        <authorList>
            <person name="Chang Y."/>
            <person name="Wang S."/>
            <person name="Sekimoto S."/>
            <person name="Aerts A.L."/>
            <person name="Choi C."/>
            <person name="Clum A."/>
            <person name="LaButti K.M."/>
            <person name="Lindquist E.A."/>
            <person name="Yee Ngan C."/>
            <person name="Ohm R.A."/>
            <person name="Salamov A.A."/>
            <person name="Grigoriev I.V."/>
            <person name="Spatafora J.W."/>
            <person name="Berbee M.L."/>
        </authorList>
    </citation>
    <scope>NUCLEOTIDE SEQUENCE [LARGE SCALE GENOMIC DNA]</scope>
    <source>
        <strain evidence="4 5">JEL478</strain>
    </source>
</reference>
<evidence type="ECO:0000259" key="3">
    <source>
        <dbReference type="SMART" id="SM00727"/>
    </source>
</evidence>
<dbReference type="InterPro" id="IPR041243">
    <property type="entry name" value="STI1/HOP_DP"/>
</dbReference>
<gene>
    <name evidence="4" type="ORF">M427DRAFT_286085</name>
</gene>
<keyword evidence="5" id="KW-1185">Reference proteome</keyword>
<feature type="domain" description="STI1" evidence="3">
    <location>
        <begin position="231"/>
        <end position="270"/>
    </location>
</feature>
<keyword evidence="1" id="KW-0677">Repeat</keyword>
<dbReference type="Gene3D" id="1.10.260.100">
    <property type="match status" value="2"/>
</dbReference>
<dbReference type="STRING" id="1344416.A0A139AJ83"/>
<dbReference type="SMART" id="SM00727">
    <property type="entry name" value="STI1"/>
    <property type="match status" value="2"/>
</dbReference>